<protein>
    <submittedName>
        <fullName evidence="1">NAD(P)-binding protein</fullName>
    </submittedName>
</protein>
<evidence type="ECO:0000313" key="1">
    <source>
        <dbReference type="EMBL" id="KAI6091184.1"/>
    </source>
</evidence>
<dbReference type="EMBL" id="MU394288">
    <property type="protein sequence ID" value="KAI6091184.1"/>
    <property type="molecule type" value="Genomic_DNA"/>
</dbReference>
<keyword evidence="2" id="KW-1185">Reference proteome</keyword>
<accession>A0ACC0DEU3</accession>
<reference evidence="1 2" key="1">
    <citation type="journal article" date="2022" name="New Phytol.">
        <title>Ecological generalism drives hyperdiversity of secondary metabolite gene clusters in xylarialean endophytes.</title>
        <authorList>
            <person name="Franco M.E.E."/>
            <person name="Wisecaver J.H."/>
            <person name="Arnold A.E."/>
            <person name="Ju Y.M."/>
            <person name="Slot J.C."/>
            <person name="Ahrendt S."/>
            <person name="Moore L.P."/>
            <person name="Eastman K.E."/>
            <person name="Scott K."/>
            <person name="Konkel Z."/>
            <person name="Mondo S.J."/>
            <person name="Kuo A."/>
            <person name="Hayes R.D."/>
            <person name="Haridas S."/>
            <person name="Andreopoulos B."/>
            <person name="Riley R."/>
            <person name="LaButti K."/>
            <person name="Pangilinan J."/>
            <person name="Lipzen A."/>
            <person name="Amirebrahimi M."/>
            <person name="Yan J."/>
            <person name="Adam C."/>
            <person name="Keymanesh K."/>
            <person name="Ng V."/>
            <person name="Louie K."/>
            <person name="Northen T."/>
            <person name="Drula E."/>
            <person name="Henrissat B."/>
            <person name="Hsieh H.M."/>
            <person name="Youens-Clark K."/>
            <person name="Lutzoni F."/>
            <person name="Miadlikowska J."/>
            <person name="Eastwood D.C."/>
            <person name="Hamelin R.C."/>
            <person name="Grigoriev I.V."/>
            <person name="U'Ren J.M."/>
        </authorList>
    </citation>
    <scope>NUCLEOTIDE SEQUENCE [LARGE SCALE GENOMIC DNA]</scope>
    <source>
        <strain evidence="1 2">ER1909</strain>
    </source>
</reference>
<name>A0ACC0DEU3_9PEZI</name>
<proteinExistence type="predicted"/>
<evidence type="ECO:0000313" key="2">
    <source>
        <dbReference type="Proteomes" id="UP001497680"/>
    </source>
</evidence>
<dbReference type="Proteomes" id="UP001497680">
    <property type="component" value="Unassembled WGS sequence"/>
</dbReference>
<sequence length="282" mass="30351">MVVTKKTVLITGCSDGGMGAALALAFHNANYHVYATARNPKKMEGLASAGIETLTLDVLSDSSIAECVAKVPKLDILVNNAGHQFLMPVVDVNIAEAKKLYDLNVWAHIAVIQAFLPRLMESKGIIVNQTSVGASVTLPFQAVYNSSKAALAMLSNSLRLEIECFGVRVVDLRTGVVKTNLIKNLQDSNTTTLPKGSIYEPARDAVEKSLRQEGFEGGGLPAQQWAAAVVQDLSKKTPPAVIWRGEQSLLSRIVAMLPVLSWVDGLLKQATGMDKVEQILKK</sequence>
<comment type="caution">
    <text evidence="1">The sequence shown here is derived from an EMBL/GenBank/DDBJ whole genome shotgun (WGS) entry which is preliminary data.</text>
</comment>
<organism evidence="1 2">
    <name type="scientific">Hypoxylon rubiginosum</name>
    <dbReference type="NCBI Taxonomy" id="110542"/>
    <lineage>
        <taxon>Eukaryota</taxon>
        <taxon>Fungi</taxon>
        <taxon>Dikarya</taxon>
        <taxon>Ascomycota</taxon>
        <taxon>Pezizomycotina</taxon>
        <taxon>Sordariomycetes</taxon>
        <taxon>Xylariomycetidae</taxon>
        <taxon>Xylariales</taxon>
        <taxon>Hypoxylaceae</taxon>
        <taxon>Hypoxylon</taxon>
    </lineage>
</organism>
<gene>
    <name evidence="1" type="ORF">F4821DRAFT_227666</name>
</gene>